<feature type="domain" description="Immunoglobulin" evidence="5">
    <location>
        <begin position="358"/>
        <end position="430"/>
    </location>
</feature>
<sequence>MNIDKGTGIFLDSIANYVAQAPFAGIWADERDEQRVQHDGLAHPATFGNSIADGGHVIGAQPRFYPGQWGPCSTTCGPGVATRTVECIAVQGITSNIIKLPDYECEGSPKPSAFQPCQVQQCPLNEASDDLPVRERSLTPTRAFKWDYGDWTVCSASCLGGKQRSTLKCVDVKRRTAVAWSFCDAKQRPVDLTRSCNNDPCPPEWDIGEMSQCSHTCGGGLRTRKVRCIRRISRTGGAESTLILPDGQCPQPKPTNSEACGLVDCPVMWKVGNWGQCSTTCGPGEQRREVTCEQRVADGELKQFYPPIQCRHIEKPPTVQLCDLGLCSSLTSSVLRETAKDEFPSSASTLTHHHAGHSRKLTLNIGGSAKLFVGTSLKLPVNLLIIRYHSAHVKVSSNGALRIFHARPEDAGVYACIANGIQGNVTLTFKSRDDDVKHEYDNDSRSMLNQNIDDSDIENDPIAVDQRLLQKVRQSLKVNGDIRMLERLVDVTEPGNIKIDYAVGEWSQCPHYNCGKTGRAQVRQLKCRISYQGSIGYLDDDVCESFGILRPPSSRSCIPSYCPRWQASPWSECVLSRCVRHSTSIQRREVKCVYENGTNASFELCDRESRPKVKKECINVNCTADWRTSVWGQCSRTCGDGGVQMRLLRCVWRGTRKPAGRNCQSSLRPTAIRACQETSNLPACPVNLSTGATATSGSANDAIVGSKPFASLKGLENWRGWRLYNWESDEGGILRRKF</sequence>
<dbReference type="Proteomes" id="UP000887581">
    <property type="component" value="Unplaced"/>
</dbReference>
<reference evidence="7" key="1">
    <citation type="submission" date="2022-11" db="UniProtKB">
        <authorList>
            <consortium name="WormBaseParasite"/>
        </authorList>
    </citation>
    <scope>IDENTIFICATION</scope>
</reference>
<keyword evidence="6" id="KW-1185">Reference proteome</keyword>
<evidence type="ECO:0000256" key="4">
    <source>
        <dbReference type="ARBA" id="ARBA00022737"/>
    </source>
</evidence>
<dbReference type="PANTHER" id="PTHR13723">
    <property type="entry name" value="ADAMTS A DISINTEGRIN AND METALLOPROTEASE WITH THROMBOSPONDIN MOTIFS PROTEASE"/>
    <property type="match status" value="1"/>
</dbReference>
<dbReference type="InterPro" id="IPR036383">
    <property type="entry name" value="TSP1_rpt_sf"/>
</dbReference>
<dbReference type="GO" id="GO:0009653">
    <property type="term" value="P:anatomical structure morphogenesis"/>
    <property type="evidence" value="ECO:0007669"/>
    <property type="project" value="UniProtKB-ARBA"/>
</dbReference>
<organism evidence="6 7">
    <name type="scientific">Setaria digitata</name>
    <dbReference type="NCBI Taxonomy" id="48799"/>
    <lineage>
        <taxon>Eukaryota</taxon>
        <taxon>Metazoa</taxon>
        <taxon>Ecdysozoa</taxon>
        <taxon>Nematoda</taxon>
        <taxon>Chromadorea</taxon>
        <taxon>Rhabditida</taxon>
        <taxon>Spirurina</taxon>
        <taxon>Spiruromorpha</taxon>
        <taxon>Filarioidea</taxon>
        <taxon>Setariidae</taxon>
        <taxon>Setaria</taxon>
    </lineage>
</organism>
<keyword evidence="4" id="KW-0677">Repeat</keyword>
<dbReference type="InterPro" id="IPR050439">
    <property type="entry name" value="ADAMTS_ADAMTS-like"/>
</dbReference>
<dbReference type="GO" id="GO:0005576">
    <property type="term" value="C:extracellular region"/>
    <property type="evidence" value="ECO:0007669"/>
    <property type="project" value="UniProtKB-SubCell"/>
</dbReference>
<dbReference type="GO" id="GO:0031012">
    <property type="term" value="C:extracellular matrix"/>
    <property type="evidence" value="ECO:0007669"/>
    <property type="project" value="TreeGrafter"/>
</dbReference>
<dbReference type="GO" id="GO:0030198">
    <property type="term" value="P:extracellular matrix organization"/>
    <property type="evidence" value="ECO:0007669"/>
    <property type="project" value="TreeGrafter"/>
</dbReference>
<dbReference type="SUPFAM" id="SSF82895">
    <property type="entry name" value="TSP-1 type 1 repeat"/>
    <property type="match status" value="5"/>
</dbReference>
<keyword evidence="2" id="KW-0964">Secreted</keyword>
<dbReference type="InterPro" id="IPR000884">
    <property type="entry name" value="TSP1_rpt"/>
</dbReference>
<dbReference type="PANTHER" id="PTHR13723:SF281">
    <property type="entry name" value="PAPILIN"/>
    <property type="match status" value="1"/>
</dbReference>
<dbReference type="SUPFAM" id="SSF48726">
    <property type="entry name" value="Immunoglobulin"/>
    <property type="match status" value="1"/>
</dbReference>
<dbReference type="WBParaSite" id="sdigi.contig416.g8172.t1">
    <property type="protein sequence ID" value="sdigi.contig416.g8172.t1"/>
    <property type="gene ID" value="sdigi.contig416.g8172"/>
</dbReference>
<evidence type="ECO:0000256" key="1">
    <source>
        <dbReference type="ARBA" id="ARBA00004613"/>
    </source>
</evidence>
<dbReference type="FunFam" id="2.20.100.10:FF:000005">
    <property type="entry name" value="ADAM metallopeptidase with thrombospondin type 1 motif 9"/>
    <property type="match status" value="1"/>
</dbReference>
<dbReference type="PROSITE" id="PS50092">
    <property type="entry name" value="TSP1"/>
    <property type="match status" value="5"/>
</dbReference>
<name>A0A915PU00_9BILA</name>
<accession>A0A915PU00</accession>
<evidence type="ECO:0000313" key="6">
    <source>
        <dbReference type="Proteomes" id="UP000887581"/>
    </source>
</evidence>
<evidence type="ECO:0000313" key="7">
    <source>
        <dbReference type="WBParaSite" id="sdigi.contig416.g8172.t1"/>
    </source>
</evidence>
<evidence type="ECO:0000256" key="2">
    <source>
        <dbReference type="ARBA" id="ARBA00022525"/>
    </source>
</evidence>
<dbReference type="Pfam" id="PF19030">
    <property type="entry name" value="TSP1_ADAMTS"/>
    <property type="match status" value="5"/>
</dbReference>
<dbReference type="InterPro" id="IPR003599">
    <property type="entry name" value="Ig_sub"/>
</dbReference>
<dbReference type="InterPro" id="IPR036179">
    <property type="entry name" value="Ig-like_dom_sf"/>
</dbReference>
<dbReference type="SMART" id="SM00209">
    <property type="entry name" value="TSP1"/>
    <property type="match status" value="5"/>
</dbReference>
<dbReference type="Gene3D" id="2.20.100.10">
    <property type="entry name" value="Thrombospondin type-1 (TSP1) repeat"/>
    <property type="match status" value="5"/>
</dbReference>
<dbReference type="SMART" id="SM00409">
    <property type="entry name" value="IG"/>
    <property type="match status" value="1"/>
</dbReference>
<dbReference type="AlphaFoldDB" id="A0A915PU00"/>
<evidence type="ECO:0000259" key="5">
    <source>
        <dbReference type="SMART" id="SM00409"/>
    </source>
</evidence>
<protein>
    <submittedName>
        <fullName evidence="7">Immunoglobulin subtype domain-containing protein</fullName>
    </submittedName>
</protein>
<keyword evidence="3" id="KW-0732">Signal</keyword>
<proteinExistence type="predicted"/>
<evidence type="ECO:0000256" key="3">
    <source>
        <dbReference type="ARBA" id="ARBA00022729"/>
    </source>
</evidence>
<dbReference type="GO" id="GO:0006508">
    <property type="term" value="P:proteolysis"/>
    <property type="evidence" value="ECO:0007669"/>
    <property type="project" value="TreeGrafter"/>
</dbReference>
<dbReference type="GO" id="GO:0004222">
    <property type="term" value="F:metalloendopeptidase activity"/>
    <property type="evidence" value="ECO:0007669"/>
    <property type="project" value="TreeGrafter"/>
</dbReference>
<comment type="subcellular location">
    <subcellularLocation>
        <location evidence="1">Secreted</location>
    </subcellularLocation>
</comment>